<dbReference type="InterPro" id="IPR006139">
    <property type="entry name" value="D-isomer_2_OHA_DH_cat_dom"/>
</dbReference>
<dbReference type="SUPFAM" id="SSF51735">
    <property type="entry name" value="NAD(P)-binding Rossmann-fold domains"/>
    <property type="match status" value="1"/>
</dbReference>
<dbReference type="SUPFAM" id="SSF52283">
    <property type="entry name" value="Formate/glycerate dehydrogenase catalytic domain-like"/>
    <property type="match status" value="1"/>
</dbReference>
<evidence type="ECO:0000313" key="8">
    <source>
        <dbReference type="Proteomes" id="UP001223586"/>
    </source>
</evidence>
<dbReference type="InterPro" id="IPR036291">
    <property type="entry name" value="NAD(P)-bd_dom_sf"/>
</dbReference>
<dbReference type="EMBL" id="JAUSTT010000007">
    <property type="protein sequence ID" value="MDQ0175718.1"/>
    <property type="molecule type" value="Genomic_DNA"/>
</dbReference>
<feature type="domain" description="D-isomer specific 2-hydroxyacid dehydrogenase NAD-binding" evidence="6">
    <location>
        <begin position="103"/>
        <end position="277"/>
    </location>
</feature>
<evidence type="ECO:0000256" key="3">
    <source>
        <dbReference type="ARBA" id="ARBA00023027"/>
    </source>
</evidence>
<dbReference type="Pfam" id="PF00389">
    <property type="entry name" value="2-Hacid_dh"/>
    <property type="match status" value="1"/>
</dbReference>
<comment type="caution">
    <text evidence="7">The sequence shown here is derived from an EMBL/GenBank/DDBJ whole genome shotgun (WGS) entry which is preliminary data.</text>
</comment>
<dbReference type="Gene3D" id="3.40.50.720">
    <property type="entry name" value="NAD(P)-binding Rossmann-like Domain"/>
    <property type="match status" value="2"/>
</dbReference>
<dbReference type="Proteomes" id="UP001223586">
    <property type="component" value="Unassembled WGS sequence"/>
</dbReference>
<dbReference type="CDD" id="cd05300">
    <property type="entry name" value="2-Hacid_dh_1"/>
    <property type="match status" value="1"/>
</dbReference>
<protein>
    <submittedName>
        <fullName evidence="7">Phosphoglycerate dehydrogenase-like enzyme</fullName>
    </submittedName>
</protein>
<gene>
    <name evidence="7" type="ORF">J2S08_001552</name>
</gene>
<name>A0ABT9WQZ6_9BACI</name>
<accession>A0ABT9WQZ6</accession>
<evidence type="ECO:0000259" key="5">
    <source>
        <dbReference type="Pfam" id="PF00389"/>
    </source>
</evidence>
<proteinExistence type="inferred from homology"/>
<dbReference type="PANTHER" id="PTHR43333">
    <property type="entry name" value="2-HACID_DH_C DOMAIN-CONTAINING PROTEIN"/>
    <property type="match status" value="1"/>
</dbReference>
<dbReference type="Pfam" id="PF02826">
    <property type="entry name" value="2-Hacid_dh_C"/>
    <property type="match status" value="1"/>
</dbReference>
<dbReference type="RefSeq" id="WP_307228254.1">
    <property type="nucleotide sequence ID" value="NZ_JAUSTT010000007.1"/>
</dbReference>
<dbReference type="InterPro" id="IPR006140">
    <property type="entry name" value="D-isomer_DH_NAD-bd"/>
</dbReference>
<evidence type="ECO:0000259" key="6">
    <source>
        <dbReference type="Pfam" id="PF02826"/>
    </source>
</evidence>
<comment type="similarity">
    <text evidence="1 4">Belongs to the D-isomer specific 2-hydroxyacid dehydrogenase family.</text>
</comment>
<evidence type="ECO:0000256" key="2">
    <source>
        <dbReference type="ARBA" id="ARBA00023002"/>
    </source>
</evidence>
<feature type="domain" description="D-isomer specific 2-hydroxyacid dehydrogenase catalytic" evidence="5">
    <location>
        <begin position="23"/>
        <end position="302"/>
    </location>
</feature>
<evidence type="ECO:0000256" key="1">
    <source>
        <dbReference type="ARBA" id="ARBA00005854"/>
    </source>
</evidence>
<evidence type="ECO:0000313" key="7">
    <source>
        <dbReference type="EMBL" id="MDQ0175718.1"/>
    </source>
</evidence>
<evidence type="ECO:0000256" key="4">
    <source>
        <dbReference type="RuleBase" id="RU003719"/>
    </source>
</evidence>
<reference evidence="7 8" key="1">
    <citation type="submission" date="2023-07" db="EMBL/GenBank/DDBJ databases">
        <title>Genomic Encyclopedia of Type Strains, Phase IV (KMG-IV): sequencing the most valuable type-strain genomes for metagenomic binning, comparative biology and taxonomic classification.</title>
        <authorList>
            <person name="Goeker M."/>
        </authorList>
    </citation>
    <scope>NUCLEOTIDE SEQUENCE [LARGE SCALE GENOMIC DNA]</scope>
    <source>
        <strain evidence="7 8">DSM 23837</strain>
    </source>
</reference>
<keyword evidence="2 4" id="KW-0560">Oxidoreductase</keyword>
<keyword evidence="8" id="KW-1185">Reference proteome</keyword>
<organism evidence="7 8">
    <name type="scientific">Bacillus chungangensis</name>
    <dbReference type="NCBI Taxonomy" id="587633"/>
    <lineage>
        <taxon>Bacteria</taxon>
        <taxon>Bacillati</taxon>
        <taxon>Bacillota</taxon>
        <taxon>Bacilli</taxon>
        <taxon>Bacillales</taxon>
        <taxon>Bacillaceae</taxon>
        <taxon>Bacillus</taxon>
    </lineage>
</organism>
<sequence>MQVLLTLNPPPFLKEDMHATFPQIYFHYEKLSAAENILPHAEIIVTYGEDLTVEHLEKAKRLKWIMVASAGLEKMPLAQIAERNILVTNARGIHKIPMAEFTIGLLLQHMKQFPVIWQQERENIWNKRVPMGELYGKTIMVVGAGAIGSEIAKLSKAFSMTTIGVNASGNSVAYFDQMLRADEIAEGLKRTDFVVSVLPSTEKTQHFFQKEHFIAMKESAVFINIGRGDVVQESVLIDALKKEEIAHAYLDVFQTEPLPADHPFWSMNNLTVTPHISSKSKQYLPRVFDIWKHNLHTYIRNGNDYLNVIDLKRGY</sequence>
<keyword evidence="3" id="KW-0520">NAD</keyword>
<dbReference type="PANTHER" id="PTHR43333:SF1">
    <property type="entry name" value="D-ISOMER SPECIFIC 2-HYDROXYACID DEHYDROGENASE NAD-BINDING DOMAIN-CONTAINING PROTEIN"/>
    <property type="match status" value="1"/>
</dbReference>